<dbReference type="SUPFAM" id="SSF53756">
    <property type="entry name" value="UDP-Glycosyltransferase/glycogen phosphorylase"/>
    <property type="match status" value="1"/>
</dbReference>
<dbReference type="Gene3D" id="3.40.50.12580">
    <property type="match status" value="1"/>
</dbReference>
<gene>
    <name evidence="1" type="ORF">DM82_3894</name>
</gene>
<dbReference type="EMBL" id="CP008727">
    <property type="protein sequence ID" value="AIO69470.1"/>
    <property type="molecule type" value="Genomic_DNA"/>
</dbReference>
<dbReference type="GO" id="GO:0016020">
    <property type="term" value="C:membrane"/>
    <property type="evidence" value="ECO:0007669"/>
    <property type="project" value="InterPro"/>
</dbReference>
<dbReference type="RefSeq" id="WP_010111038.1">
    <property type="nucleotide sequence ID" value="NZ_CP008727.1"/>
</dbReference>
<dbReference type="InterPro" id="IPR043148">
    <property type="entry name" value="TagF_C"/>
</dbReference>
<name>A0AAI8FQY9_9BURK</name>
<dbReference type="Proteomes" id="UP000029424">
    <property type="component" value="Chromosome 2"/>
</dbReference>
<proteinExistence type="predicted"/>
<dbReference type="Pfam" id="PF04464">
    <property type="entry name" value="Glyphos_transf"/>
    <property type="match status" value="1"/>
</dbReference>
<organism evidence="1 2">
    <name type="scientific">Burkholderia oklahomensis</name>
    <dbReference type="NCBI Taxonomy" id="342113"/>
    <lineage>
        <taxon>Bacteria</taxon>
        <taxon>Pseudomonadati</taxon>
        <taxon>Pseudomonadota</taxon>
        <taxon>Betaproteobacteria</taxon>
        <taxon>Burkholderiales</taxon>
        <taxon>Burkholderiaceae</taxon>
        <taxon>Burkholderia</taxon>
        <taxon>pseudomallei group</taxon>
    </lineage>
</organism>
<protein>
    <submittedName>
        <fullName evidence="1">Poly(Glycerophosphate) glycerophosphotransferase family protein</fullName>
    </submittedName>
</protein>
<evidence type="ECO:0000313" key="2">
    <source>
        <dbReference type="Proteomes" id="UP000029424"/>
    </source>
</evidence>
<accession>A0AAI8FQY9</accession>
<evidence type="ECO:0000313" key="1">
    <source>
        <dbReference type="EMBL" id="AIO69470.1"/>
    </source>
</evidence>
<dbReference type="InterPro" id="IPR007554">
    <property type="entry name" value="Glycerophosphate_synth"/>
</dbReference>
<keyword evidence="2" id="KW-1185">Reference proteome</keyword>
<dbReference type="AlphaFoldDB" id="A0AAI8FQY9"/>
<sequence>MNPKKKVRLLFQAASHWYCYASVYDAFRRDERYDTSIVALPYVRNGRQIGMPSWTFLSEQNVPFVHYENYDPVLDAPDVAFLHNPYDETRPDAYHAKALHARGIRIAYIPYGPDMGAGAANCRFQYRMETHVLAWRIFARSEQHRRRFQQYLPGSIRRVVATGHPKLDQSYRASSDNPLTARVGDRMVVLWNPHFSVGFPADLRWSTFDRYLKFFCDLSARRDDVAIVLRPHPNLFDMLTLTAEGAAVARAVMAFSQMRENFVIDQSPLYRHAFEASHALITDTSSLMYEYLACDKPILHLECEGGAGLNADAERMMKSLARARSEREIFDFVDAVAAGRDEKRAKRRRMIADVLGVRDGGNGHRIKQAIDESDLWA</sequence>
<dbReference type="GO" id="GO:0047355">
    <property type="term" value="F:CDP-glycerol glycerophosphotransferase activity"/>
    <property type="evidence" value="ECO:0007669"/>
    <property type="project" value="InterPro"/>
</dbReference>
<reference evidence="1 2" key="1">
    <citation type="submission" date="2014-06" db="EMBL/GenBank/DDBJ databases">
        <authorList>
            <person name="Bishop-Lilly K.A."/>
            <person name="Broomall S.M."/>
            <person name="Chain P.S."/>
            <person name="Chertkov O."/>
            <person name="Coyne S.R."/>
            <person name="Daligault H.E."/>
            <person name="Davenport K.W."/>
            <person name="Erkkila T."/>
            <person name="Frey K.G."/>
            <person name="Gibbons H.S."/>
            <person name="Gu W."/>
            <person name="Jaissle J."/>
            <person name="Johnson S.L."/>
            <person name="Koroleva G.I."/>
            <person name="Ladner J.T."/>
            <person name="Lo C.-C."/>
            <person name="Minogue T.D."/>
            <person name="Munk C."/>
            <person name="Palacios G.F."/>
            <person name="Redden C.L."/>
            <person name="Rosenzweig C.N."/>
            <person name="Scholz M.B."/>
            <person name="Teshima H."/>
            <person name="Xu Y."/>
        </authorList>
    </citation>
    <scope>NUCLEOTIDE SEQUENCE [LARGE SCALE GENOMIC DNA]</scope>
    <source>
        <strain evidence="1 2">EO147</strain>
    </source>
</reference>
<dbReference type="KEGG" id="bok:DM82_3894"/>